<dbReference type="AlphaFoldDB" id="A0A819KJJ7"/>
<organism evidence="11 12">
    <name type="scientific">Rotaria sordida</name>
    <dbReference type="NCBI Taxonomy" id="392033"/>
    <lineage>
        <taxon>Eukaryota</taxon>
        <taxon>Metazoa</taxon>
        <taxon>Spiralia</taxon>
        <taxon>Gnathifera</taxon>
        <taxon>Rotifera</taxon>
        <taxon>Eurotatoria</taxon>
        <taxon>Bdelloidea</taxon>
        <taxon>Philodinida</taxon>
        <taxon>Philodinidae</taxon>
        <taxon>Rotaria</taxon>
    </lineage>
</organism>
<keyword evidence="3" id="KW-0378">Hydrolase</keyword>
<sequence>MLRILFVGVFILCCIIETQDAVFTNGRPLQDVIDETINKAMAKMSKKLQSKLDVLKDSKTAMRLWKMYKKYYKKNYSTPEEEKERLGKFIDNLKLIIDENFRFDKGLKSFKLQLNQFGDMSLDEFRQKLTGLNPDGQGEKPPGEAVEENTNQRIRRFLMDSLQKKIKKKIKDKLTPGRKPSRGSSTHYRPAYHRPGYYPSAYYPSGGGTRINTVTKRPGSVLTKATVDYREHMNPVENQGRCGACYAFAVTAAIEGTHALKTGQRIKLSKQQLVDCSPNNGCSGGYLGTTYDYIKQRGGLQPDSTYPYASSRRVCSLKSTKVGPIKGYGNTQRGDEEGMKQALSTYGPLAGAIHTTSDLQFYAGSKSGRGSDIIDISGCSKQVDHAITIVGYGTENGKDYWLVRNSWGSNWGLNGYFKIARNKNSMCGIGTYVHIVFGSYTTLNDNRRFYQLLKPRSKENNNEYVWFTRNIHNDINSDNIKQDHQYKQQNLFRLKIFNKTFDRKYPFGENIIHEPK</sequence>
<dbReference type="InterPro" id="IPR039417">
    <property type="entry name" value="Peptidase_C1A_papain-like"/>
</dbReference>
<dbReference type="Gene3D" id="3.90.70.10">
    <property type="entry name" value="Cysteine proteinases"/>
    <property type="match status" value="1"/>
</dbReference>
<dbReference type="InterPro" id="IPR013201">
    <property type="entry name" value="Prot_inhib_I29"/>
</dbReference>
<evidence type="ECO:0000256" key="7">
    <source>
        <dbReference type="SAM" id="MobiDB-lite"/>
    </source>
</evidence>
<feature type="region of interest" description="Disordered" evidence="7">
    <location>
        <begin position="169"/>
        <end position="192"/>
    </location>
</feature>
<dbReference type="EMBL" id="CAJOAX010005377">
    <property type="protein sequence ID" value="CAF3945679.1"/>
    <property type="molecule type" value="Genomic_DNA"/>
</dbReference>
<keyword evidence="6" id="KW-1015">Disulfide bond</keyword>
<keyword evidence="2" id="KW-0645">Protease</keyword>
<dbReference type="SUPFAM" id="SSF54001">
    <property type="entry name" value="Cysteine proteinases"/>
    <property type="match status" value="1"/>
</dbReference>
<name>A0A819KJJ7_9BILA</name>
<dbReference type="InterPro" id="IPR038765">
    <property type="entry name" value="Papain-like_cys_pep_sf"/>
</dbReference>
<dbReference type="GO" id="GO:0008234">
    <property type="term" value="F:cysteine-type peptidase activity"/>
    <property type="evidence" value="ECO:0007669"/>
    <property type="project" value="UniProtKB-KW"/>
</dbReference>
<evidence type="ECO:0000256" key="1">
    <source>
        <dbReference type="ARBA" id="ARBA00008455"/>
    </source>
</evidence>
<proteinExistence type="inferred from homology"/>
<evidence type="ECO:0000313" key="12">
    <source>
        <dbReference type="Proteomes" id="UP000663823"/>
    </source>
</evidence>
<evidence type="ECO:0000256" key="6">
    <source>
        <dbReference type="ARBA" id="ARBA00023157"/>
    </source>
</evidence>
<dbReference type="InterPro" id="IPR025661">
    <property type="entry name" value="Pept_asp_AS"/>
</dbReference>
<feature type="chain" id="PRO_5032439926" evidence="8">
    <location>
        <begin position="22"/>
        <end position="516"/>
    </location>
</feature>
<comment type="similarity">
    <text evidence="1">Belongs to the peptidase C1 family.</text>
</comment>
<dbReference type="InterPro" id="IPR025660">
    <property type="entry name" value="Pept_his_AS"/>
</dbReference>
<feature type="signal peptide" evidence="8">
    <location>
        <begin position="1"/>
        <end position="21"/>
    </location>
</feature>
<dbReference type="InterPro" id="IPR000169">
    <property type="entry name" value="Pept_cys_AS"/>
</dbReference>
<dbReference type="CDD" id="cd02248">
    <property type="entry name" value="Peptidase_C1A"/>
    <property type="match status" value="1"/>
</dbReference>
<reference evidence="11" key="1">
    <citation type="submission" date="2021-02" db="EMBL/GenBank/DDBJ databases">
        <authorList>
            <person name="Nowell W R."/>
        </authorList>
    </citation>
    <scope>NUCLEOTIDE SEQUENCE</scope>
</reference>
<evidence type="ECO:0000256" key="2">
    <source>
        <dbReference type="ARBA" id="ARBA00022670"/>
    </source>
</evidence>
<dbReference type="PANTHER" id="PTHR12411">
    <property type="entry name" value="CYSTEINE PROTEASE FAMILY C1-RELATED"/>
    <property type="match status" value="1"/>
</dbReference>
<feature type="region of interest" description="Disordered" evidence="7">
    <location>
        <begin position="129"/>
        <end position="149"/>
    </location>
</feature>
<dbReference type="PRINTS" id="PR00705">
    <property type="entry name" value="PAPAIN"/>
</dbReference>
<feature type="domain" description="Cathepsin propeptide inhibitor" evidence="10">
    <location>
        <begin position="65"/>
        <end position="125"/>
    </location>
</feature>
<evidence type="ECO:0000259" key="9">
    <source>
        <dbReference type="SMART" id="SM00645"/>
    </source>
</evidence>
<dbReference type="PROSITE" id="PS00640">
    <property type="entry name" value="THIOL_PROTEASE_ASN"/>
    <property type="match status" value="1"/>
</dbReference>
<evidence type="ECO:0000313" key="11">
    <source>
        <dbReference type="EMBL" id="CAF3945679.1"/>
    </source>
</evidence>
<comment type="caution">
    <text evidence="11">The sequence shown here is derived from an EMBL/GenBank/DDBJ whole genome shotgun (WGS) entry which is preliminary data.</text>
</comment>
<evidence type="ECO:0000256" key="5">
    <source>
        <dbReference type="ARBA" id="ARBA00023145"/>
    </source>
</evidence>
<protein>
    <submittedName>
        <fullName evidence="11">Uncharacterized protein</fullName>
    </submittedName>
</protein>
<evidence type="ECO:0000256" key="3">
    <source>
        <dbReference type="ARBA" id="ARBA00022801"/>
    </source>
</evidence>
<evidence type="ECO:0000259" key="10">
    <source>
        <dbReference type="SMART" id="SM00848"/>
    </source>
</evidence>
<keyword evidence="4" id="KW-0788">Thiol protease</keyword>
<dbReference type="InterPro" id="IPR013128">
    <property type="entry name" value="Peptidase_C1A"/>
</dbReference>
<keyword evidence="5" id="KW-0865">Zymogen</keyword>
<dbReference type="GO" id="GO:0006508">
    <property type="term" value="P:proteolysis"/>
    <property type="evidence" value="ECO:0007669"/>
    <property type="project" value="UniProtKB-KW"/>
</dbReference>
<dbReference type="Pfam" id="PF00112">
    <property type="entry name" value="Peptidase_C1"/>
    <property type="match status" value="1"/>
</dbReference>
<keyword evidence="8" id="KW-0732">Signal</keyword>
<evidence type="ECO:0000256" key="4">
    <source>
        <dbReference type="ARBA" id="ARBA00022807"/>
    </source>
</evidence>
<evidence type="ECO:0000256" key="8">
    <source>
        <dbReference type="SAM" id="SignalP"/>
    </source>
</evidence>
<dbReference type="SMART" id="SM00848">
    <property type="entry name" value="Inhibitor_I29"/>
    <property type="match status" value="1"/>
</dbReference>
<gene>
    <name evidence="11" type="ORF">OTI717_LOCUS26104</name>
</gene>
<dbReference type="Pfam" id="PF08246">
    <property type="entry name" value="Inhibitor_I29"/>
    <property type="match status" value="1"/>
</dbReference>
<dbReference type="SMART" id="SM00645">
    <property type="entry name" value="Pept_C1"/>
    <property type="match status" value="1"/>
</dbReference>
<dbReference type="InterPro" id="IPR000668">
    <property type="entry name" value="Peptidase_C1A_C"/>
</dbReference>
<accession>A0A819KJJ7</accession>
<dbReference type="Proteomes" id="UP000663823">
    <property type="component" value="Unassembled WGS sequence"/>
</dbReference>
<dbReference type="PROSITE" id="PS00139">
    <property type="entry name" value="THIOL_PROTEASE_CYS"/>
    <property type="match status" value="1"/>
</dbReference>
<dbReference type="PROSITE" id="PS00639">
    <property type="entry name" value="THIOL_PROTEASE_HIS"/>
    <property type="match status" value="1"/>
</dbReference>
<dbReference type="Gene3D" id="1.10.287.2250">
    <property type="match status" value="1"/>
</dbReference>
<feature type="domain" description="Peptidase C1A papain C-terminal" evidence="9">
    <location>
        <begin position="223"/>
        <end position="437"/>
    </location>
</feature>